<gene>
    <name evidence="1" type="ORF">PANT1444_LOCUS16306</name>
</gene>
<proteinExistence type="predicted"/>
<reference evidence="1" key="1">
    <citation type="submission" date="2021-01" db="EMBL/GenBank/DDBJ databases">
        <authorList>
            <person name="Corre E."/>
            <person name="Pelletier E."/>
            <person name="Niang G."/>
            <person name="Scheremetjew M."/>
            <person name="Finn R."/>
            <person name="Kale V."/>
            <person name="Holt S."/>
            <person name="Cochrane G."/>
            <person name="Meng A."/>
            <person name="Brown T."/>
            <person name="Cohen L."/>
        </authorList>
    </citation>
    <scope>NUCLEOTIDE SEQUENCE</scope>
    <source>
        <strain evidence="1">CCMP1374</strain>
    </source>
</reference>
<dbReference type="AlphaFoldDB" id="A0A7S0F439"/>
<protein>
    <submittedName>
        <fullName evidence="1">Uncharacterized protein</fullName>
    </submittedName>
</protein>
<sequence length="107" mass="11880">MIGQSWPEDELMPYVPVGLAFTCAFTVSRPIDALRRLGEKLLDEKLPPAYFGEVTSCRISVDLRLDGFKSVLCQCAGKAGYKWSDCNDEVVADEQGPNFNKTFVLLS</sequence>
<dbReference type="EMBL" id="HBEP01028733">
    <property type="protein sequence ID" value="CAD8501613.1"/>
    <property type="molecule type" value="Transcribed_RNA"/>
</dbReference>
<evidence type="ECO:0000313" key="1">
    <source>
        <dbReference type="EMBL" id="CAD8501613.1"/>
    </source>
</evidence>
<accession>A0A7S0F439</accession>
<name>A0A7S0F439_9EUKA</name>
<organism evidence="1">
    <name type="scientific">Phaeocystis antarctica</name>
    <dbReference type="NCBI Taxonomy" id="33657"/>
    <lineage>
        <taxon>Eukaryota</taxon>
        <taxon>Haptista</taxon>
        <taxon>Haptophyta</taxon>
        <taxon>Prymnesiophyceae</taxon>
        <taxon>Phaeocystales</taxon>
        <taxon>Phaeocystaceae</taxon>
        <taxon>Phaeocystis</taxon>
    </lineage>
</organism>